<dbReference type="AlphaFoldDB" id="A0A315W334"/>
<reference evidence="1 2" key="1">
    <citation type="journal article" date="2018" name="G3 (Bethesda)">
        <title>A High-Quality Reference Genome for the Invasive Mosquitofish Gambusia affinis Using a Chicago Library.</title>
        <authorList>
            <person name="Hoffberg S.L."/>
            <person name="Troendle N.J."/>
            <person name="Glenn T.C."/>
            <person name="Mahmud O."/>
            <person name="Louha S."/>
            <person name="Chalopin D."/>
            <person name="Bennetzen J.L."/>
            <person name="Mauricio R."/>
        </authorList>
    </citation>
    <scope>NUCLEOTIDE SEQUENCE [LARGE SCALE GENOMIC DNA]</scope>
    <source>
        <strain evidence="1">NE01/NJP1002.9</strain>
        <tissue evidence="1">Muscle</tissue>
    </source>
</reference>
<keyword evidence="2" id="KW-1185">Reference proteome</keyword>
<dbReference type="PANTHER" id="PTHR47510">
    <property type="entry name" value="REVERSE TRANSCRIPTASE DOMAIN-CONTAINING PROTEIN"/>
    <property type="match status" value="1"/>
</dbReference>
<evidence type="ECO:0000313" key="2">
    <source>
        <dbReference type="Proteomes" id="UP000250572"/>
    </source>
</evidence>
<organism evidence="1 2">
    <name type="scientific">Gambusia affinis</name>
    <name type="common">Western mosquitofish</name>
    <name type="synonym">Heterandria affinis</name>
    <dbReference type="NCBI Taxonomy" id="33528"/>
    <lineage>
        <taxon>Eukaryota</taxon>
        <taxon>Metazoa</taxon>
        <taxon>Chordata</taxon>
        <taxon>Craniata</taxon>
        <taxon>Vertebrata</taxon>
        <taxon>Euteleostomi</taxon>
        <taxon>Actinopterygii</taxon>
        <taxon>Neopterygii</taxon>
        <taxon>Teleostei</taxon>
        <taxon>Neoteleostei</taxon>
        <taxon>Acanthomorphata</taxon>
        <taxon>Ovalentaria</taxon>
        <taxon>Atherinomorphae</taxon>
        <taxon>Cyprinodontiformes</taxon>
        <taxon>Poeciliidae</taxon>
        <taxon>Poeciliinae</taxon>
        <taxon>Gambusia</taxon>
    </lineage>
</organism>
<proteinExistence type="predicted"/>
<name>A0A315W334_GAMAF</name>
<dbReference type="PANTHER" id="PTHR47510:SF3">
    <property type="entry name" value="ENDO_EXONUCLEASE_PHOSPHATASE DOMAIN-CONTAINING PROTEIN"/>
    <property type="match status" value="1"/>
</dbReference>
<protein>
    <submittedName>
        <fullName evidence="1">Uncharacterized protein</fullName>
    </submittedName>
</protein>
<comment type="caution">
    <text evidence="1">The sequence shown here is derived from an EMBL/GenBank/DDBJ whole genome shotgun (WGS) entry which is preliminary data.</text>
</comment>
<dbReference type="EMBL" id="NHOQ01000416">
    <property type="protein sequence ID" value="PWA30377.1"/>
    <property type="molecule type" value="Genomic_DNA"/>
</dbReference>
<accession>A0A315W334</accession>
<evidence type="ECO:0000313" key="1">
    <source>
        <dbReference type="EMBL" id="PWA30377.1"/>
    </source>
</evidence>
<sequence length="122" mass="14167">MPSVTDNPYTWRVFFIVAGDFNQANMKTVLPNFHQHVEFMTREENTLDLVSTNIKKAFRATPHLHLDTYPVVKKVRAWPEGALSALQDCFECTDWGMFREATMHKQHMDMEEYAASVSNNIQ</sequence>
<dbReference type="Proteomes" id="UP000250572">
    <property type="component" value="Unassembled WGS sequence"/>
</dbReference>
<gene>
    <name evidence="1" type="ORF">CCH79_00020582</name>
</gene>